<evidence type="ECO:0000313" key="2">
    <source>
        <dbReference type="Proteomes" id="UP000345637"/>
    </source>
</evidence>
<accession>A0A485AR27</accession>
<name>A0A485AR27_RAOPL</name>
<proteinExistence type="predicted"/>
<dbReference type="AlphaFoldDB" id="A0A485AR27"/>
<sequence length="53" mass="5894">MNVGITGVVGDMLVFQARPGRAGDNLARLRLNITEADLLVFFVERQGGYDRDR</sequence>
<evidence type="ECO:0000313" key="1">
    <source>
        <dbReference type="EMBL" id="VFS63474.1"/>
    </source>
</evidence>
<protein>
    <submittedName>
        <fullName evidence="1">Uncharacterized protein</fullName>
    </submittedName>
</protein>
<dbReference type="EMBL" id="CAADJE010000021">
    <property type="protein sequence ID" value="VFS63474.1"/>
    <property type="molecule type" value="Genomic_DNA"/>
</dbReference>
<gene>
    <name evidence="1" type="ORF">NCTC12998_02308</name>
</gene>
<organism evidence="1 2">
    <name type="scientific">Raoultella planticola</name>
    <name type="common">Klebsiella planticola</name>
    <dbReference type="NCBI Taxonomy" id="575"/>
    <lineage>
        <taxon>Bacteria</taxon>
        <taxon>Pseudomonadati</taxon>
        <taxon>Pseudomonadota</taxon>
        <taxon>Gammaproteobacteria</taxon>
        <taxon>Enterobacterales</taxon>
        <taxon>Enterobacteriaceae</taxon>
        <taxon>Klebsiella/Raoultella group</taxon>
        <taxon>Raoultella</taxon>
    </lineage>
</organism>
<dbReference type="Proteomes" id="UP000345637">
    <property type="component" value="Unassembled WGS sequence"/>
</dbReference>
<reference evidence="1 2" key="1">
    <citation type="submission" date="2019-03" db="EMBL/GenBank/DDBJ databases">
        <authorList>
            <consortium name="Pathogen Informatics"/>
        </authorList>
    </citation>
    <scope>NUCLEOTIDE SEQUENCE [LARGE SCALE GENOMIC DNA]</scope>
    <source>
        <strain evidence="1 2">NCTC12998</strain>
    </source>
</reference>